<protein>
    <submittedName>
        <fullName evidence="1">Uncharacterized protein</fullName>
    </submittedName>
</protein>
<sequence length="78" mass="8911">MEFKQEQVEAALRGLLLSVSDDLGRDLDELWAMAARGALRHKFLPETAWIYDDSGDLRPCNVRRNRTRGFVPPTPMIP</sequence>
<proteinExistence type="predicted"/>
<gene>
    <name evidence="1" type="ORF">P2L57_37550</name>
</gene>
<comment type="caution">
    <text evidence="1">The sequence shown here is derived from an EMBL/GenBank/DDBJ whole genome shotgun (WGS) entry which is preliminary data.</text>
</comment>
<keyword evidence="2" id="KW-1185">Reference proteome</keyword>
<dbReference type="RefSeq" id="WP_275822603.1">
    <property type="nucleotide sequence ID" value="NZ_BAAANM010000009.1"/>
</dbReference>
<reference evidence="1 2" key="1">
    <citation type="submission" date="2023-03" db="EMBL/GenBank/DDBJ databases">
        <title>Draft genome sequence of type strain Streptomyces ferralitis JCM 14344.</title>
        <authorList>
            <person name="Klaysubun C."/>
            <person name="Duangmal K."/>
        </authorList>
    </citation>
    <scope>NUCLEOTIDE SEQUENCE [LARGE SCALE GENOMIC DNA]</scope>
    <source>
        <strain evidence="1 2">JCM 14344</strain>
    </source>
</reference>
<organism evidence="1 2">
    <name type="scientific">Streptantibioticus ferralitis</name>
    <dbReference type="NCBI Taxonomy" id="236510"/>
    <lineage>
        <taxon>Bacteria</taxon>
        <taxon>Bacillati</taxon>
        <taxon>Actinomycetota</taxon>
        <taxon>Actinomycetes</taxon>
        <taxon>Kitasatosporales</taxon>
        <taxon>Streptomycetaceae</taxon>
        <taxon>Streptantibioticus</taxon>
    </lineage>
</organism>
<evidence type="ECO:0000313" key="1">
    <source>
        <dbReference type="EMBL" id="MDF2261223.1"/>
    </source>
</evidence>
<accession>A0ABT5ZC01</accession>
<dbReference type="Proteomes" id="UP001220022">
    <property type="component" value="Unassembled WGS sequence"/>
</dbReference>
<evidence type="ECO:0000313" key="2">
    <source>
        <dbReference type="Proteomes" id="UP001220022"/>
    </source>
</evidence>
<name>A0ABT5ZC01_9ACTN</name>
<dbReference type="EMBL" id="JARHTQ010000050">
    <property type="protein sequence ID" value="MDF2261223.1"/>
    <property type="molecule type" value="Genomic_DNA"/>
</dbReference>